<gene>
    <name evidence="2" type="ORF">TbgDal_III760</name>
</gene>
<evidence type="ECO:0000313" key="2">
    <source>
        <dbReference type="EMBL" id="CBH09737.1"/>
    </source>
</evidence>
<keyword evidence="1" id="KW-0472">Membrane</keyword>
<name>C9ZJX3_TRYB9</name>
<evidence type="ECO:0000256" key="1">
    <source>
        <dbReference type="SAM" id="Phobius"/>
    </source>
</evidence>
<dbReference type="RefSeq" id="XP_011772030.1">
    <property type="nucleotide sequence ID" value="XM_011773728.1"/>
</dbReference>
<keyword evidence="1" id="KW-1133">Transmembrane helix</keyword>
<dbReference type="KEGG" id="tbg:TbgDal_III760"/>
<dbReference type="Proteomes" id="UP000002316">
    <property type="component" value="Chromosome 3"/>
</dbReference>
<proteinExistence type="predicted"/>
<protein>
    <submittedName>
        <fullName evidence="2">Uncharacterized protein</fullName>
    </submittedName>
</protein>
<dbReference type="EMBL" id="FN554966">
    <property type="protein sequence ID" value="CBH09737.1"/>
    <property type="molecule type" value="Genomic_DNA"/>
</dbReference>
<dbReference type="AlphaFoldDB" id="C9ZJX3"/>
<evidence type="ECO:0000313" key="3">
    <source>
        <dbReference type="Proteomes" id="UP000002316"/>
    </source>
</evidence>
<reference evidence="3" key="1">
    <citation type="journal article" date="2010" name="PLoS Negl. Trop. Dis.">
        <title>The genome sequence of Trypanosoma brucei gambiense, causative agent of chronic human african trypanosomiasis.</title>
        <authorList>
            <person name="Jackson A.P."/>
            <person name="Sanders M."/>
            <person name="Berry A."/>
            <person name="McQuillan J."/>
            <person name="Aslett M.A."/>
            <person name="Quail M.A."/>
            <person name="Chukualim B."/>
            <person name="Capewell P."/>
            <person name="MacLeod A."/>
            <person name="Melville S.E."/>
            <person name="Gibson W."/>
            <person name="Barry J.D."/>
            <person name="Berriman M."/>
            <person name="Hertz-Fowler C."/>
        </authorList>
    </citation>
    <scope>NUCLEOTIDE SEQUENCE [LARGE SCALE GENOMIC DNA]</scope>
    <source>
        <strain evidence="3">MHOM/CI/86/DAL972</strain>
    </source>
</reference>
<sequence length="121" mass="13476">MPFGLDFHARFSILTAHAMGGCGITNKHKKCDSATSCCAAFHTAKYGELSSFSETKEVRACVSCHLCYIYVWIHSQKSGKGGLNCARIMDQYKIFILSLPLLITPFLLVRVIIVCVLIQMR</sequence>
<dbReference type="GeneID" id="23859470"/>
<feature type="transmembrane region" description="Helical" evidence="1">
    <location>
        <begin position="94"/>
        <end position="118"/>
    </location>
</feature>
<keyword evidence="1" id="KW-0812">Transmembrane</keyword>
<accession>C9ZJX3</accession>
<organism evidence="2 3">
    <name type="scientific">Trypanosoma brucei gambiense (strain MHOM/CI/86/DAL972)</name>
    <dbReference type="NCBI Taxonomy" id="679716"/>
    <lineage>
        <taxon>Eukaryota</taxon>
        <taxon>Discoba</taxon>
        <taxon>Euglenozoa</taxon>
        <taxon>Kinetoplastea</taxon>
        <taxon>Metakinetoplastina</taxon>
        <taxon>Trypanosomatida</taxon>
        <taxon>Trypanosomatidae</taxon>
        <taxon>Trypanosoma</taxon>
    </lineage>
</organism>